<dbReference type="Pfam" id="PF00172">
    <property type="entry name" value="Zn_clus"/>
    <property type="match status" value="1"/>
</dbReference>
<dbReference type="PANTHER" id="PTHR47256">
    <property type="entry name" value="ZN(II)2CYS6 TRANSCRIPTION FACTOR (EUROFUNG)-RELATED"/>
    <property type="match status" value="1"/>
</dbReference>
<evidence type="ECO:0000259" key="4">
    <source>
        <dbReference type="PROSITE" id="PS50048"/>
    </source>
</evidence>
<dbReference type="Proteomes" id="UP001338125">
    <property type="component" value="Unassembled WGS sequence"/>
</dbReference>
<name>A0ABR0SGA9_9HYPO</name>
<dbReference type="PROSITE" id="PS00463">
    <property type="entry name" value="ZN2_CY6_FUNGAL_1"/>
    <property type="match status" value="1"/>
</dbReference>
<dbReference type="InterPro" id="IPR036864">
    <property type="entry name" value="Zn2-C6_fun-type_DNA-bd_sf"/>
</dbReference>
<dbReference type="Gene3D" id="4.10.240.10">
    <property type="entry name" value="Zn(2)-C6 fungal-type DNA-binding domain"/>
    <property type="match status" value="1"/>
</dbReference>
<evidence type="ECO:0000256" key="1">
    <source>
        <dbReference type="ARBA" id="ARBA00022723"/>
    </source>
</evidence>
<dbReference type="SUPFAM" id="SSF57701">
    <property type="entry name" value="Zn2/Cys6 DNA-binding domain"/>
    <property type="match status" value="1"/>
</dbReference>
<dbReference type="InterPro" id="IPR001138">
    <property type="entry name" value="Zn2Cys6_DnaBD"/>
</dbReference>
<feature type="compositionally biased region" description="Polar residues" evidence="3">
    <location>
        <begin position="10"/>
        <end position="29"/>
    </location>
</feature>
<protein>
    <submittedName>
        <fullName evidence="5">Notoamide biosynthesis transcriptional activator notL'-like protein</fullName>
    </submittedName>
</protein>
<keyword evidence="1" id="KW-0479">Metal-binding</keyword>
<dbReference type="EMBL" id="JAVFKD010000014">
    <property type="protein sequence ID" value="KAK5991212.1"/>
    <property type="molecule type" value="Genomic_DNA"/>
</dbReference>
<accession>A0ABR0SGA9</accession>
<dbReference type="CDD" id="cd12148">
    <property type="entry name" value="fungal_TF_MHR"/>
    <property type="match status" value="1"/>
</dbReference>
<keyword evidence="6" id="KW-1185">Reference proteome</keyword>
<organism evidence="5 6">
    <name type="scientific">Cladobotryum mycophilum</name>
    <dbReference type="NCBI Taxonomy" id="491253"/>
    <lineage>
        <taxon>Eukaryota</taxon>
        <taxon>Fungi</taxon>
        <taxon>Dikarya</taxon>
        <taxon>Ascomycota</taxon>
        <taxon>Pezizomycotina</taxon>
        <taxon>Sordariomycetes</taxon>
        <taxon>Hypocreomycetidae</taxon>
        <taxon>Hypocreales</taxon>
        <taxon>Hypocreaceae</taxon>
        <taxon>Cladobotryum</taxon>
    </lineage>
</organism>
<dbReference type="InterPro" id="IPR053187">
    <property type="entry name" value="Notoamide_regulator"/>
</dbReference>
<dbReference type="Pfam" id="PF04082">
    <property type="entry name" value="Fungal_trans"/>
    <property type="match status" value="1"/>
</dbReference>
<dbReference type="SMART" id="SM00066">
    <property type="entry name" value="GAL4"/>
    <property type="match status" value="1"/>
</dbReference>
<dbReference type="PANTHER" id="PTHR47256:SF1">
    <property type="entry name" value="ZN(II)2CYS6 TRANSCRIPTION FACTOR (EUROFUNG)"/>
    <property type="match status" value="1"/>
</dbReference>
<evidence type="ECO:0000313" key="5">
    <source>
        <dbReference type="EMBL" id="KAK5991212.1"/>
    </source>
</evidence>
<feature type="region of interest" description="Disordered" evidence="3">
    <location>
        <begin position="1"/>
        <end position="42"/>
    </location>
</feature>
<proteinExistence type="predicted"/>
<sequence>MYRKLRPRSNDTTAGPSNAGENPDNSDTPNDGGPSHPPKALIPRRKSVFVACDACRKRKERCDGRRPSCASCTKKGSECTYAEEPEHAVESYRIQRHNDTLKRENEQLRELFDLLKRLPEGEAYETLAHIRSADDPIAALRHARSASVLLVNPDDPATMPTTRATHPRANALNLNALSNSPLRVHARPWTIVAGDGIVSDLISSFFLWDDAFAYPFIDREAFLEDMKLGDIDRAKYCSPFLVNAVYASRYFTSSQAKMFGSIGGKDLGRQFLDEAKKLLDREMGLASLPTAQGLALLFTLSAYSGSDRVGMMYRYASYEMLHRLKLERTFRNLKRNPSTSRQRRIISKAVWGLFCFESIVAFVYLQQSLIKPPTIERCFEADGKTLNDATGNVDILGAPYISSSRPPAFVPGVLNATCDLSEILYKVMLWNAEVEEVGSDEDIDKRKGFFALAQQWREKLPHNLREDMNFTPQTCYLRIYLDEVVFSIIRPLHPDTVFDQQAVAKNICIEAAQIDVTLMERYAENFTLAEYSCMAACGAYNAAMTLVSHLGTDARTHAIFSRACALLHKLAADYPMARFILHGIKALAWSLGVAVPVLAQPYLEDLGSGREELRDIPLAFALPQVAEVRKLLLDSSGDVGQDDGLDKTEIEMGVLLSKWSSMSIE</sequence>
<dbReference type="PROSITE" id="PS50048">
    <property type="entry name" value="ZN2_CY6_FUNGAL_2"/>
    <property type="match status" value="1"/>
</dbReference>
<gene>
    <name evidence="5" type="ORF">PT974_09490</name>
</gene>
<feature type="domain" description="Zn(2)-C6 fungal-type" evidence="4">
    <location>
        <begin position="51"/>
        <end position="81"/>
    </location>
</feature>
<evidence type="ECO:0000313" key="6">
    <source>
        <dbReference type="Proteomes" id="UP001338125"/>
    </source>
</evidence>
<evidence type="ECO:0000256" key="3">
    <source>
        <dbReference type="SAM" id="MobiDB-lite"/>
    </source>
</evidence>
<reference evidence="5 6" key="1">
    <citation type="submission" date="2024-01" db="EMBL/GenBank/DDBJ databases">
        <title>Complete genome of Cladobotryum mycophilum ATHUM6906.</title>
        <authorList>
            <person name="Christinaki A.C."/>
            <person name="Myridakis A.I."/>
            <person name="Kouvelis V.N."/>
        </authorList>
    </citation>
    <scope>NUCLEOTIDE SEQUENCE [LARGE SCALE GENOMIC DNA]</scope>
    <source>
        <strain evidence="5 6">ATHUM6906</strain>
    </source>
</reference>
<comment type="caution">
    <text evidence="5">The sequence shown here is derived from an EMBL/GenBank/DDBJ whole genome shotgun (WGS) entry which is preliminary data.</text>
</comment>
<keyword evidence="2" id="KW-0539">Nucleus</keyword>
<evidence type="ECO:0000256" key="2">
    <source>
        <dbReference type="ARBA" id="ARBA00023242"/>
    </source>
</evidence>
<dbReference type="InterPro" id="IPR007219">
    <property type="entry name" value="XnlR_reg_dom"/>
</dbReference>
<dbReference type="CDD" id="cd00067">
    <property type="entry name" value="GAL4"/>
    <property type="match status" value="1"/>
</dbReference>